<protein>
    <submittedName>
        <fullName evidence="9">G protein-coupled receptor</fullName>
    </submittedName>
</protein>
<dbReference type="Pfam" id="PF10317">
    <property type="entry name" value="7TM_GPCR_Srd"/>
    <property type="match status" value="1"/>
</dbReference>
<evidence type="ECO:0000256" key="6">
    <source>
        <dbReference type="SAM" id="MobiDB-lite"/>
    </source>
</evidence>
<evidence type="ECO:0000256" key="4">
    <source>
        <dbReference type="ARBA" id="ARBA00022989"/>
    </source>
</evidence>
<dbReference type="WBParaSite" id="PgR011_g131_t01">
    <property type="protein sequence ID" value="PgR011_g131_t01"/>
    <property type="gene ID" value="PgR011_g131"/>
</dbReference>
<evidence type="ECO:0000256" key="5">
    <source>
        <dbReference type="ARBA" id="ARBA00023136"/>
    </source>
</evidence>
<dbReference type="PANTHER" id="PTHR22945">
    <property type="entry name" value="SERPENTINE RECEPTOR, CLASS D DELTA"/>
    <property type="match status" value="1"/>
</dbReference>
<dbReference type="InterPro" id="IPR019421">
    <property type="entry name" value="7TM_GPCR_serpentine_rcpt_Srd"/>
</dbReference>
<keyword evidence="5 7" id="KW-0472">Membrane</keyword>
<proteinExistence type="inferred from homology"/>
<evidence type="ECO:0000256" key="7">
    <source>
        <dbReference type="SAM" id="Phobius"/>
    </source>
</evidence>
<accession>A0A915ANR5</accession>
<evidence type="ECO:0000313" key="8">
    <source>
        <dbReference type="Proteomes" id="UP000887569"/>
    </source>
</evidence>
<evidence type="ECO:0000256" key="3">
    <source>
        <dbReference type="ARBA" id="ARBA00022692"/>
    </source>
</evidence>
<comment type="subcellular location">
    <subcellularLocation>
        <location evidence="1">Membrane</location>
        <topology evidence="1">Multi-pass membrane protein</topology>
    </subcellularLocation>
</comment>
<keyword evidence="3 7" id="KW-0812">Transmembrane</keyword>
<evidence type="ECO:0000256" key="2">
    <source>
        <dbReference type="ARBA" id="ARBA00009166"/>
    </source>
</evidence>
<dbReference type="GO" id="GO:0016020">
    <property type="term" value="C:membrane"/>
    <property type="evidence" value="ECO:0007669"/>
    <property type="project" value="UniProtKB-SubCell"/>
</dbReference>
<feature type="transmembrane region" description="Helical" evidence="7">
    <location>
        <begin position="21"/>
        <end position="40"/>
    </location>
</feature>
<keyword evidence="4 7" id="KW-1133">Transmembrane helix</keyword>
<organism evidence="8 9">
    <name type="scientific">Parascaris univalens</name>
    <name type="common">Nematode worm</name>
    <dbReference type="NCBI Taxonomy" id="6257"/>
    <lineage>
        <taxon>Eukaryota</taxon>
        <taxon>Metazoa</taxon>
        <taxon>Ecdysozoa</taxon>
        <taxon>Nematoda</taxon>
        <taxon>Chromadorea</taxon>
        <taxon>Rhabditida</taxon>
        <taxon>Spirurina</taxon>
        <taxon>Ascaridomorpha</taxon>
        <taxon>Ascaridoidea</taxon>
        <taxon>Ascarididae</taxon>
        <taxon>Parascaris</taxon>
    </lineage>
</organism>
<comment type="similarity">
    <text evidence="2">Belongs to the nematode receptor-like protein srd family.</text>
</comment>
<reference evidence="9" key="1">
    <citation type="submission" date="2022-11" db="UniProtKB">
        <authorList>
            <consortium name="WormBaseParasite"/>
        </authorList>
    </citation>
    <scope>IDENTIFICATION</scope>
</reference>
<name>A0A915ANR5_PARUN</name>
<dbReference type="SUPFAM" id="SSF81321">
    <property type="entry name" value="Family A G protein-coupled receptor-like"/>
    <property type="match status" value="1"/>
</dbReference>
<evidence type="ECO:0000256" key="1">
    <source>
        <dbReference type="ARBA" id="ARBA00004141"/>
    </source>
</evidence>
<feature type="region of interest" description="Disordered" evidence="6">
    <location>
        <begin position="119"/>
        <end position="150"/>
    </location>
</feature>
<dbReference type="InterPro" id="IPR050920">
    <property type="entry name" value="Nematode_rcpt-like_delta"/>
</dbReference>
<dbReference type="PANTHER" id="PTHR22945:SF96">
    <property type="entry name" value="SERPENTINE RECEPTOR, CLASS D (DELTA)"/>
    <property type="match status" value="1"/>
</dbReference>
<sequence length="171" mass="19235">MLTLSDATKEMHRRLMKVLTLQAAVPVVFIFPPIFVSVLQQIGLFRTPVVEYLIFALVSIIPSVDALLTLYCVRPYREAIVWFFCHCHYSDVVHVVKKPSSANNSTTNERFAQSKPTIFAQNGNNNNMQKSPAVMSSLSRMHPSTTHQPRPYRGISSITNSCYNKNAASKC</sequence>
<feature type="transmembrane region" description="Helical" evidence="7">
    <location>
        <begin position="52"/>
        <end position="73"/>
    </location>
</feature>
<dbReference type="Proteomes" id="UP000887569">
    <property type="component" value="Unplaced"/>
</dbReference>
<dbReference type="AlphaFoldDB" id="A0A915ANR5"/>
<feature type="compositionally biased region" description="Polar residues" evidence="6">
    <location>
        <begin position="119"/>
        <end position="148"/>
    </location>
</feature>
<keyword evidence="8" id="KW-1185">Reference proteome</keyword>
<evidence type="ECO:0000313" key="9">
    <source>
        <dbReference type="WBParaSite" id="PgR011_g131_t01"/>
    </source>
</evidence>